<evidence type="ECO:0000313" key="4">
    <source>
        <dbReference type="Proteomes" id="UP001212152"/>
    </source>
</evidence>
<dbReference type="AlphaFoldDB" id="A0AAD5XPJ3"/>
<keyword evidence="4" id="KW-1185">Reference proteome</keyword>
<dbReference type="Pfam" id="PF17921">
    <property type="entry name" value="Integrase_H2C2"/>
    <property type="match status" value="1"/>
</dbReference>
<protein>
    <recommendedName>
        <fullName evidence="2">Integrase zinc-binding domain-containing protein</fullName>
    </recommendedName>
</protein>
<dbReference type="Gene3D" id="1.10.340.70">
    <property type="match status" value="1"/>
</dbReference>
<evidence type="ECO:0000256" key="1">
    <source>
        <dbReference type="SAM" id="MobiDB-lite"/>
    </source>
</evidence>
<dbReference type="InterPro" id="IPR041588">
    <property type="entry name" value="Integrase_H2C2"/>
</dbReference>
<evidence type="ECO:0000313" key="3">
    <source>
        <dbReference type="EMBL" id="KAJ3181518.1"/>
    </source>
</evidence>
<gene>
    <name evidence="3" type="ORF">HDU87_001128</name>
</gene>
<dbReference type="EMBL" id="JADGJQ010000012">
    <property type="protein sequence ID" value="KAJ3181518.1"/>
    <property type="molecule type" value="Genomic_DNA"/>
</dbReference>
<sequence length="293" mass="32037">MRDAALRTATAGVKNDEIEREAAAVASRRNGKRKAAEEGIFESSPEATDASSPAGEGTRFAATRRDALPRAAAAGPLSARLLRRRASAMCGMRSASYYLKRLYGSPEYDAKQLERVGSAVAHIAQEGRHGLERSRLWAIFNAEILAVLGVEERPDRYAKPVVSFDFDRVLLVLEESDRHKEACMTPTASVETVAAFGLSRPVGSAVLFEATVCEPVAITKRLGTLPSDALPMALRPFRLDRGVLRRGSATYMPEPLRAAVLYEYHDTLLSGGHMGFHRTLAKLQRTVFWPAPL</sequence>
<accession>A0AAD5XPJ3</accession>
<comment type="caution">
    <text evidence="3">The sequence shown here is derived from an EMBL/GenBank/DDBJ whole genome shotgun (WGS) entry which is preliminary data.</text>
</comment>
<organism evidence="3 4">
    <name type="scientific">Geranomyces variabilis</name>
    <dbReference type="NCBI Taxonomy" id="109894"/>
    <lineage>
        <taxon>Eukaryota</taxon>
        <taxon>Fungi</taxon>
        <taxon>Fungi incertae sedis</taxon>
        <taxon>Chytridiomycota</taxon>
        <taxon>Chytridiomycota incertae sedis</taxon>
        <taxon>Chytridiomycetes</taxon>
        <taxon>Spizellomycetales</taxon>
        <taxon>Powellomycetaceae</taxon>
        <taxon>Geranomyces</taxon>
    </lineage>
</organism>
<reference evidence="3" key="1">
    <citation type="submission" date="2020-05" db="EMBL/GenBank/DDBJ databases">
        <title>Phylogenomic resolution of chytrid fungi.</title>
        <authorList>
            <person name="Stajich J.E."/>
            <person name="Amses K."/>
            <person name="Simmons R."/>
            <person name="Seto K."/>
            <person name="Myers J."/>
            <person name="Bonds A."/>
            <person name="Quandt C.A."/>
            <person name="Barry K."/>
            <person name="Liu P."/>
            <person name="Grigoriev I."/>
            <person name="Longcore J.E."/>
            <person name="James T.Y."/>
        </authorList>
    </citation>
    <scope>NUCLEOTIDE SEQUENCE</scope>
    <source>
        <strain evidence="3">JEL0379</strain>
    </source>
</reference>
<name>A0AAD5XPJ3_9FUNG</name>
<proteinExistence type="predicted"/>
<feature type="region of interest" description="Disordered" evidence="1">
    <location>
        <begin position="24"/>
        <end position="58"/>
    </location>
</feature>
<evidence type="ECO:0000259" key="2">
    <source>
        <dbReference type="Pfam" id="PF17921"/>
    </source>
</evidence>
<feature type="domain" description="Integrase zinc-binding" evidence="2">
    <location>
        <begin position="253"/>
        <end position="290"/>
    </location>
</feature>
<dbReference type="Proteomes" id="UP001212152">
    <property type="component" value="Unassembled WGS sequence"/>
</dbReference>